<feature type="region of interest" description="Disordered" evidence="6">
    <location>
        <begin position="33"/>
        <end position="57"/>
    </location>
</feature>
<sequence length="329" mass="36459">MGLFTYTMAGGGFILMGTWEALISTNPNHNSIQSSPLSTIHPPQQASSSKTKTNPSSSSSLTFVFFSVLSSLFLLNSLVSFFDALNSNDKTGSALQLQVLAIASLFLLYSLTGFVVNFKNFIPMPCSFLSLIGLFAFVEEFLLFYLQRKDPSGIENQYYDLLLVPIAVCLFATMMEVKSPKSNYPKMARGVGLILQGTWFVQMGISFYTNFIAHGCALHEKSRGNYTIRCKGHPEYHRARAVATLQFNCHLALMVILVVAIYSVFVRKYGVPGDFIQYRPLSAEMQQIENAQFTLDSDDDVGEEIKEVENMGKQNVGMLELGVNGHGSH</sequence>
<feature type="transmembrane region" description="Helical" evidence="7">
    <location>
        <begin position="97"/>
        <end position="116"/>
    </location>
</feature>
<evidence type="ECO:0000313" key="8">
    <source>
        <dbReference type="EnsemblPlants" id="QL02p078501:mrna:CDS:1"/>
    </source>
</evidence>
<dbReference type="OMA" id="CEEFLVF"/>
<keyword evidence="9" id="KW-1185">Reference proteome</keyword>
<dbReference type="InParanoid" id="A0A7N2KZ68"/>
<dbReference type="GeneID" id="115978315"/>
<feature type="compositionally biased region" description="Low complexity" evidence="6">
    <location>
        <begin position="47"/>
        <end position="57"/>
    </location>
</feature>
<evidence type="ECO:0000256" key="3">
    <source>
        <dbReference type="ARBA" id="ARBA00022692"/>
    </source>
</evidence>
<dbReference type="KEGG" id="qlo:115978315"/>
<feature type="transmembrane region" description="Helical" evidence="7">
    <location>
        <begin position="63"/>
        <end position="85"/>
    </location>
</feature>
<dbReference type="AlphaFoldDB" id="A0A7N2KZ68"/>
<evidence type="ECO:0000256" key="1">
    <source>
        <dbReference type="ARBA" id="ARBA00004141"/>
    </source>
</evidence>
<name>A0A7N2KZ68_QUELO</name>
<feature type="transmembrane region" description="Helical" evidence="7">
    <location>
        <begin position="122"/>
        <end position="146"/>
    </location>
</feature>
<dbReference type="Gramene" id="QL02p078501:mrna">
    <property type="protein sequence ID" value="QL02p078501:mrna:CDS:1"/>
    <property type="gene ID" value="QL02p078501"/>
</dbReference>
<evidence type="ECO:0000256" key="6">
    <source>
        <dbReference type="SAM" id="MobiDB-lite"/>
    </source>
</evidence>
<dbReference type="FunCoup" id="A0A7N2KZ68">
    <property type="interactions" value="1062"/>
</dbReference>
<protein>
    <submittedName>
        <fullName evidence="8">Uncharacterized protein</fullName>
    </submittedName>
</protein>
<accession>A0A7N2KZ68</accession>
<keyword evidence="4 7" id="KW-1133">Transmembrane helix</keyword>
<organism evidence="8 9">
    <name type="scientific">Quercus lobata</name>
    <name type="common">Valley oak</name>
    <dbReference type="NCBI Taxonomy" id="97700"/>
    <lineage>
        <taxon>Eukaryota</taxon>
        <taxon>Viridiplantae</taxon>
        <taxon>Streptophyta</taxon>
        <taxon>Embryophyta</taxon>
        <taxon>Tracheophyta</taxon>
        <taxon>Spermatophyta</taxon>
        <taxon>Magnoliopsida</taxon>
        <taxon>eudicotyledons</taxon>
        <taxon>Gunneridae</taxon>
        <taxon>Pentapetalae</taxon>
        <taxon>rosids</taxon>
        <taxon>fabids</taxon>
        <taxon>Fagales</taxon>
        <taxon>Fagaceae</taxon>
        <taxon>Quercus</taxon>
    </lineage>
</organism>
<feature type="transmembrane region" description="Helical" evidence="7">
    <location>
        <begin position="239"/>
        <end position="265"/>
    </location>
</feature>
<feature type="transmembrane region" description="Helical" evidence="7">
    <location>
        <begin position="158"/>
        <end position="177"/>
    </location>
</feature>
<dbReference type="RefSeq" id="XP_030956194.1">
    <property type="nucleotide sequence ID" value="XM_031100334.1"/>
</dbReference>
<evidence type="ECO:0000256" key="4">
    <source>
        <dbReference type="ARBA" id="ARBA00022989"/>
    </source>
</evidence>
<evidence type="ECO:0000313" key="9">
    <source>
        <dbReference type="Proteomes" id="UP000594261"/>
    </source>
</evidence>
<evidence type="ECO:0000256" key="2">
    <source>
        <dbReference type="ARBA" id="ARBA00006948"/>
    </source>
</evidence>
<comment type="subcellular location">
    <subcellularLocation>
        <location evidence="1">Membrane</location>
        <topology evidence="1">Multi-pass membrane protein</topology>
    </subcellularLocation>
</comment>
<dbReference type="OrthoDB" id="551896at2759"/>
<keyword evidence="5 7" id="KW-0472">Membrane</keyword>
<reference evidence="8" key="2">
    <citation type="submission" date="2021-01" db="UniProtKB">
        <authorList>
            <consortium name="EnsemblPlants"/>
        </authorList>
    </citation>
    <scope>IDENTIFICATION</scope>
</reference>
<keyword evidence="3 7" id="KW-0812">Transmembrane</keyword>
<dbReference type="EnsemblPlants" id="QL02p078501:mrna">
    <property type="protein sequence ID" value="QL02p078501:mrna:CDS:1"/>
    <property type="gene ID" value="QL02p078501"/>
</dbReference>
<reference evidence="9" key="1">
    <citation type="journal article" date="2016" name="G3 (Bethesda)">
        <title>First Draft Assembly and Annotation of the Genome of a California Endemic Oak Quercus lobata Nee (Fagaceae).</title>
        <authorList>
            <person name="Sork V.L."/>
            <person name="Fitz-Gibbon S.T."/>
            <person name="Puiu D."/>
            <person name="Crepeau M."/>
            <person name="Gugger P.F."/>
            <person name="Sherman R."/>
            <person name="Stevens K."/>
            <person name="Langley C.H."/>
            <person name="Pellegrini M."/>
            <person name="Salzberg S.L."/>
        </authorList>
    </citation>
    <scope>NUCLEOTIDE SEQUENCE [LARGE SCALE GENOMIC DNA]</scope>
    <source>
        <strain evidence="9">cv. SW786</strain>
    </source>
</reference>
<evidence type="ECO:0000256" key="7">
    <source>
        <dbReference type="SAM" id="Phobius"/>
    </source>
</evidence>
<dbReference type="PANTHER" id="PTHR46285:SF7">
    <property type="entry name" value="OS06G0238900 PROTEIN"/>
    <property type="match status" value="1"/>
</dbReference>
<dbReference type="InterPro" id="IPR006904">
    <property type="entry name" value="DUF716"/>
</dbReference>
<feature type="transmembrane region" description="Helical" evidence="7">
    <location>
        <begin position="197"/>
        <end position="218"/>
    </location>
</feature>
<comment type="similarity">
    <text evidence="2">Belongs to the TMEM45 family.</text>
</comment>
<dbReference type="PANTHER" id="PTHR46285">
    <property type="entry name" value="PROTEINASE INHIBITOR I4, SERPIN (DUF716)-RELATED"/>
    <property type="match status" value="1"/>
</dbReference>
<proteinExistence type="inferred from homology"/>
<dbReference type="GO" id="GO:0016020">
    <property type="term" value="C:membrane"/>
    <property type="evidence" value="ECO:0007669"/>
    <property type="project" value="UniProtKB-SubCell"/>
</dbReference>
<dbReference type="Pfam" id="PF04819">
    <property type="entry name" value="DUF716"/>
    <property type="match status" value="1"/>
</dbReference>
<feature type="compositionally biased region" description="Polar residues" evidence="6">
    <location>
        <begin position="33"/>
        <end position="46"/>
    </location>
</feature>
<dbReference type="Proteomes" id="UP000594261">
    <property type="component" value="Chromosome 2"/>
</dbReference>
<evidence type="ECO:0000256" key="5">
    <source>
        <dbReference type="ARBA" id="ARBA00023136"/>
    </source>
</evidence>
<gene>
    <name evidence="8" type="primary">LOC115978315</name>
</gene>